<evidence type="ECO:0000256" key="1">
    <source>
        <dbReference type="ARBA" id="ARBA00022670"/>
    </source>
</evidence>
<dbReference type="PANTHER" id="PTHR11804">
    <property type="entry name" value="PROTEASE M3 THIMET OLIGOPEPTIDASE-RELATED"/>
    <property type="match status" value="1"/>
</dbReference>
<reference evidence="8" key="1">
    <citation type="submission" date="2024-06" db="EMBL/GenBank/DDBJ databases">
        <title>Genome sequence of Vogesella sp. MAHUQ-64.</title>
        <authorList>
            <person name="Huq M.A."/>
        </authorList>
    </citation>
    <scope>NUCLEOTIDE SEQUENCE</scope>
    <source>
        <strain evidence="8">MAHUQ-64</strain>
    </source>
</reference>
<dbReference type="Gene3D" id="1.10.1370.30">
    <property type="match status" value="2"/>
</dbReference>
<keyword evidence="4 6" id="KW-0862">Zinc</keyword>
<evidence type="ECO:0000259" key="7">
    <source>
        <dbReference type="Pfam" id="PF01432"/>
    </source>
</evidence>
<dbReference type="InterPro" id="IPR001567">
    <property type="entry name" value="Pept_M3A_M3B_dom"/>
</dbReference>
<evidence type="ECO:0000256" key="2">
    <source>
        <dbReference type="ARBA" id="ARBA00022723"/>
    </source>
</evidence>
<accession>A0ABV1M3Y7</accession>
<evidence type="ECO:0000256" key="4">
    <source>
        <dbReference type="ARBA" id="ARBA00022833"/>
    </source>
</evidence>
<keyword evidence="2 6" id="KW-0479">Metal-binding</keyword>
<dbReference type="PANTHER" id="PTHR11804:SF84">
    <property type="entry name" value="SACCHAROLYSIN"/>
    <property type="match status" value="1"/>
</dbReference>
<keyword evidence="5 6" id="KW-0482">Metalloprotease</keyword>
<feature type="domain" description="Peptidase M3A/M3B catalytic" evidence="7">
    <location>
        <begin position="151"/>
        <end position="539"/>
    </location>
</feature>
<keyword evidence="1 6" id="KW-0645">Protease</keyword>
<evidence type="ECO:0000256" key="6">
    <source>
        <dbReference type="RuleBase" id="RU003435"/>
    </source>
</evidence>
<dbReference type="Proteomes" id="UP001433638">
    <property type="component" value="Unassembled WGS sequence"/>
</dbReference>
<dbReference type="InterPro" id="IPR045090">
    <property type="entry name" value="Pept_M3A_M3B"/>
</dbReference>
<keyword evidence="3 6" id="KW-0378">Hydrolase</keyword>
<name>A0ABV1M3Y7_9NEIS</name>
<dbReference type="SUPFAM" id="SSF55486">
    <property type="entry name" value="Metalloproteases ('zincins'), catalytic domain"/>
    <property type="match status" value="1"/>
</dbReference>
<evidence type="ECO:0000256" key="5">
    <source>
        <dbReference type="ARBA" id="ARBA00023049"/>
    </source>
</evidence>
<gene>
    <name evidence="8" type="ORF">ABNW52_09015</name>
</gene>
<protein>
    <submittedName>
        <fullName evidence="8">M3 family metallopeptidase</fullName>
    </submittedName>
</protein>
<organism evidence="8 9">
    <name type="scientific">Vogesella oryzagri</name>
    <dbReference type="NCBI Taxonomy" id="3160864"/>
    <lineage>
        <taxon>Bacteria</taxon>
        <taxon>Pseudomonadati</taxon>
        <taxon>Pseudomonadota</taxon>
        <taxon>Betaproteobacteria</taxon>
        <taxon>Neisseriales</taxon>
        <taxon>Chromobacteriaceae</taxon>
        <taxon>Vogesella</taxon>
    </lineage>
</organism>
<proteinExistence type="inferred from homology"/>
<sequence length="626" mass="70328">MTTPQAFFDQLNQDYLQIHKTKEDLFWATYMATSDDHAGFARAEQAFKDFISSPQKLAQTREQLAAARALPASTERDALLHGLEGWLALFEANIIDNDVARQLMAELIDAEAALFARKRELVLRHRNELGEEEDATLGMLATNISLNSCAEWRKSSYDAFRQLEQWVLDNGFIEIVRLRNRLARALGFANYFDYKVHKNEQMSSVQLFTILDDFEVGTRDANQRGLTQLQAQHGAEATLPWNIRYHMSGDVVRQMDPYLPFSQALRRWVQSFRRLGITYRGATLQLDLLERKGKYQNGFCHGPIPTFYDRNGNWIAGQINFTAEAKPDQVGSGHRAINTLFHEGGHAAHFANVTQNSPCFSQEFAPTSMAYAETQSMFCDSLLDDADWLKRYAVKASGETMPDELIRARIESSQPFRAFNERMLAVVGYFERALYQLSDSELTAANVLALARGTEQQILGVDSPRPLLAIPHLLNQESAAAYHGYLLANMAVYQTRAYFLQRFGYLADNPAIGPLLAQHYWAPGNSINHDATLRSLTGEGFSARHLAYACNQSSAQAWQSAQGSMAAAKTRRYPQDYPATLAAVIRVVDGNELLADNALSDEDMCRQFEAAIAQRYPATAQQNAAN</sequence>
<comment type="cofactor">
    <cofactor evidence="6">
        <name>Zn(2+)</name>
        <dbReference type="ChEBI" id="CHEBI:29105"/>
    </cofactor>
    <text evidence="6">Binds 1 zinc ion.</text>
</comment>
<comment type="caution">
    <text evidence="8">The sequence shown here is derived from an EMBL/GenBank/DDBJ whole genome shotgun (WGS) entry which is preliminary data.</text>
</comment>
<comment type="similarity">
    <text evidence="6">Belongs to the peptidase M3 family.</text>
</comment>
<dbReference type="EMBL" id="JBEFLD010000004">
    <property type="protein sequence ID" value="MEQ6290756.1"/>
    <property type="molecule type" value="Genomic_DNA"/>
</dbReference>
<dbReference type="Pfam" id="PF01432">
    <property type="entry name" value="Peptidase_M3"/>
    <property type="match status" value="1"/>
</dbReference>
<evidence type="ECO:0000313" key="8">
    <source>
        <dbReference type="EMBL" id="MEQ6290756.1"/>
    </source>
</evidence>
<evidence type="ECO:0000256" key="3">
    <source>
        <dbReference type="ARBA" id="ARBA00022801"/>
    </source>
</evidence>
<keyword evidence="9" id="KW-1185">Reference proteome</keyword>
<dbReference type="RefSeq" id="WP_349586630.1">
    <property type="nucleotide sequence ID" value="NZ_JBEFLD010000004.1"/>
</dbReference>
<evidence type="ECO:0000313" key="9">
    <source>
        <dbReference type="Proteomes" id="UP001433638"/>
    </source>
</evidence>